<keyword evidence="1" id="KW-0614">Plasmid</keyword>
<proteinExistence type="predicted"/>
<sequence>MIYDTRYIIEGWHYRLLILDLYLVFVENVSLARRLSAAKSQKDFLRLQKQADRYQKRAYKKMHKWGIPKDCESFAIDTLQKALEKKYLTPLPDDAEETEI</sequence>
<evidence type="ECO:0000313" key="1">
    <source>
        <dbReference type="EMBL" id="BCK79816.1"/>
    </source>
</evidence>
<dbReference type="RefSeq" id="WP_212821616.1">
    <property type="nucleotide sequence ID" value="NZ_AP023416.1"/>
</dbReference>
<dbReference type="Proteomes" id="UP000681343">
    <property type="component" value="Plasmid pMM35_01"/>
</dbReference>
<organism evidence="1 2">
    <name type="scientific">Vescimonas fastidiosa</name>
    <dbReference type="NCBI Taxonomy" id="2714353"/>
    <lineage>
        <taxon>Bacteria</taxon>
        <taxon>Bacillati</taxon>
        <taxon>Bacillota</taxon>
        <taxon>Clostridia</taxon>
        <taxon>Eubacteriales</taxon>
        <taxon>Oscillospiraceae</taxon>
        <taxon>Vescimonas</taxon>
    </lineage>
</organism>
<evidence type="ECO:0000313" key="2">
    <source>
        <dbReference type="Proteomes" id="UP000681343"/>
    </source>
</evidence>
<keyword evidence="2" id="KW-1185">Reference proteome</keyword>
<reference evidence="1" key="1">
    <citation type="submission" date="2020-09" db="EMBL/GenBank/DDBJ databases">
        <title>New species isolated from human feces.</title>
        <authorList>
            <person name="Kitahara M."/>
            <person name="Shigeno Y."/>
            <person name="Shime M."/>
            <person name="Matsumoto Y."/>
            <person name="Nakamura S."/>
            <person name="Motooka D."/>
            <person name="Fukuoka S."/>
            <person name="Nishikawa H."/>
            <person name="Benno Y."/>
        </authorList>
    </citation>
    <scope>NUCLEOTIDE SEQUENCE</scope>
    <source>
        <strain evidence="1">MM35</strain>
        <plasmid evidence="1">pMM35_01</plasmid>
    </source>
</reference>
<name>A0A810Q1Z3_9FIRM</name>
<protein>
    <submittedName>
        <fullName evidence="1">Uncharacterized protein</fullName>
    </submittedName>
</protein>
<gene>
    <name evidence="1" type="ORF">MM35RIKEN_20080</name>
</gene>
<dbReference type="EMBL" id="AP023416">
    <property type="protein sequence ID" value="BCK79816.1"/>
    <property type="molecule type" value="Genomic_DNA"/>
</dbReference>
<geneLocation type="plasmid" evidence="1 2">
    <name>pMM35_01</name>
</geneLocation>
<dbReference type="AlphaFoldDB" id="A0A810Q1Z3"/>
<dbReference type="KEGG" id="vfa:MM35RIKEN_20080"/>
<accession>A0A810Q1Z3</accession>